<organism evidence="1">
    <name type="scientific">Arundo donax</name>
    <name type="common">Giant reed</name>
    <name type="synonym">Donax arundinaceus</name>
    <dbReference type="NCBI Taxonomy" id="35708"/>
    <lineage>
        <taxon>Eukaryota</taxon>
        <taxon>Viridiplantae</taxon>
        <taxon>Streptophyta</taxon>
        <taxon>Embryophyta</taxon>
        <taxon>Tracheophyta</taxon>
        <taxon>Spermatophyta</taxon>
        <taxon>Magnoliopsida</taxon>
        <taxon>Liliopsida</taxon>
        <taxon>Poales</taxon>
        <taxon>Poaceae</taxon>
        <taxon>PACMAD clade</taxon>
        <taxon>Arundinoideae</taxon>
        <taxon>Arundineae</taxon>
        <taxon>Arundo</taxon>
    </lineage>
</organism>
<reference evidence="1" key="1">
    <citation type="submission" date="2014-09" db="EMBL/GenBank/DDBJ databases">
        <authorList>
            <person name="Magalhaes I.L.F."/>
            <person name="Oliveira U."/>
            <person name="Santos F.R."/>
            <person name="Vidigal T.H.D.A."/>
            <person name="Brescovit A.D."/>
            <person name="Santos A.J."/>
        </authorList>
    </citation>
    <scope>NUCLEOTIDE SEQUENCE</scope>
    <source>
        <tissue evidence="1">Shoot tissue taken approximately 20 cm above the soil surface</tissue>
    </source>
</reference>
<sequence>MMNLVLVVPWSMAATYTSSPSLSMIPPAQRSGMRSVVEQQRVGKEDWRWRQTKRGSWELDPGARGAEFIGGHGWMNGSDWEGG</sequence>
<reference evidence="1" key="2">
    <citation type="journal article" date="2015" name="Data Brief">
        <title>Shoot transcriptome of the giant reed, Arundo donax.</title>
        <authorList>
            <person name="Barrero R.A."/>
            <person name="Guerrero F.D."/>
            <person name="Moolhuijzen P."/>
            <person name="Goolsby J.A."/>
            <person name="Tidwell J."/>
            <person name="Bellgard S.E."/>
            <person name="Bellgard M.I."/>
        </authorList>
    </citation>
    <scope>NUCLEOTIDE SEQUENCE</scope>
    <source>
        <tissue evidence="1">Shoot tissue taken approximately 20 cm above the soil surface</tissue>
    </source>
</reference>
<evidence type="ECO:0000313" key="1">
    <source>
        <dbReference type="EMBL" id="JAE26731.1"/>
    </source>
</evidence>
<dbReference type="EMBL" id="GBRH01171165">
    <property type="protein sequence ID" value="JAE26731.1"/>
    <property type="molecule type" value="Transcribed_RNA"/>
</dbReference>
<name>A0A0A9GVZ0_ARUDO</name>
<protein>
    <submittedName>
        <fullName evidence="1">Pco095943</fullName>
    </submittedName>
</protein>
<proteinExistence type="predicted"/>
<dbReference type="AlphaFoldDB" id="A0A0A9GVZ0"/>
<accession>A0A0A9GVZ0</accession>